<dbReference type="InterPro" id="IPR006153">
    <property type="entry name" value="Cation/H_exchanger_TM"/>
</dbReference>
<keyword evidence="5 10" id="KW-1133">Transmembrane helix</keyword>
<dbReference type="GO" id="GO:0015385">
    <property type="term" value="F:sodium:proton antiporter activity"/>
    <property type="evidence" value="ECO:0007669"/>
    <property type="project" value="InterPro"/>
</dbReference>
<keyword evidence="14" id="KW-1185">Reference proteome</keyword>
<dbReference type="Proteomes" id="UP000719412">
    <property type="component" value="Unassembled WGS sequence"/>
</dbReference>
<feature type="transmembrane region" description="Helical" evidence="10">
    <location>
        <begin position="156"/>
        <end position="178"/>
    </location>
</feature>
<dbReference type="Gene3D" id="2.60.120.10">
    <property type="entry name" value="Jelly Rolls"/>
    <property type="match status" value="1"/>
</dbReference>
<dbReference type="GO" id="GO:0051453">
    <property type="term" value="P:regulation of intracellular pH"/>
    <property type="evidence" value="ECO:0007669"/>
    <property type="project" value="TreeGrafter"/>
</dbReference>
<keyword evidence="2" id="KW-0813">Transport</keyword>
<feature type="chain" id="PRO_5035322560" description="Cyclic nucleotide-binding domain-containing protein" evidence="11">
    <location>
        <begin position="19"/>
        <end position="1143"/>
    </location>
</feature>
<feature type="transmembrane region" description="Helical" evidence="10">
    <location>
        <begin position="221"/>
        <end position="246"/>
    </location>
</feature>
<dbReference type="GO" id="GO:0005886">
    <property type="term" value="C:plasma membrane"/>
    <property type="evidence" value="ECO:0007669"/>
    <property type="project" value="UniProtKB-SubCell"/>
</dbReference>
<feature type="transmembrane region" description="Helical" evidence="10">
    <location>
        <begin position="34"/>
        <end position="55"/>
    </location>
</feature>
<organism evidence="13 14">
    <name type="scientific">Tenebrio molitor</name>
    <name type="common">Yellow mealworm beetle</name>
    <dbReference type="NCBI Taxonomy" id="7067"/>
    <lineage>
        <taxon>Eukaryota</taxon>
        <taxon>Metazoa</taxon>
        <taxon>Ecdysozoa</taxon>
        <taxon>Arthropoda</taxon>
        <taxon>Hexapoda</taxon>
        <taxon>Insecta</taxon>
        <taxon>Pterygota</taxon>
        <taxon>Neoptera</taxon>
        <taxon>Endopterygota</taxon>
        <taxon>Coleoptera</taxon>
        <taxon>Polyphaga</taxon>
        <taxon>Cucujiformia</taxon>
        <taxon>Tenebrionidae</taxon>
        <taxon>Tenebrio</taxon>
    </lineage>
</organism>
<feature type="transmembrane region" description="Helical" evidence="10">
    <location>
        <begin position="642"/>
        <end position="660"/>
    </location>
</feature>
<gene>
    <name evidence="13" type="ORF">GEV33_012048</name>
</gene>
<dbReference type="PANTHER" id="PTHR10110">
    <property type="entry name" value="SODIUM/HYDROGEN EXCHANGER"/>
    <property type="match status" value="1"/>
</dbReference>
<evidence type="ECO:0000256" key="10">
    <source>
        <dbReference type="SAM" id="Phobius"/>
    </source>
</evidence>
<feature type="transmembrane region" description="Helical" evidence="10">
    <location>
        <begin position="382"/>
        <end position="405"/>
    </location>
</feature>
<reference evidence="13" key="1">
    <citation type="journal article" date="2020" name="J Insects Food Feed">
        <title>The yellow mealworm (Tenebrio molitor) genome: a resource for the emerging insects as food and feed industry.</title>
        <authorList>
            <person name="Eriksson T."/>
            <person name="Andere A."/>
            <person name="Kelstrup H."/>
            <person name="Emery V."/>
            <person name="Picard C."/>
        </authorList>
    </citation>
    <scope>NUCLEOTIDE SEQUENCE</scope>
    <source>
        <strain evidence="13">Stoneville</strain>
        <tissue evidence="13">Whole head</tissue>
    </source>
</reference>
<evidence type="ECO:0000256" key="4">
    <source>
        <dbReference type="ARBA" id="ARBA00022692"/>
    </source>
</evidence>
<dbReference type="InterPro" id="IPR027359">
    <property type="entry name" value="Volt_channel_dom_sf"/>
</dbReference>
<dbReference type="EMBL" id="JABDTM020027288">
    <property type="protein sequence ID" value="KAH0810743.1"/>
    <property type="molecule type" value="Genomic_DNA"/>
</dbReference>
<evidence type="ECO:0000256" key="11">
    <source>
        <dbReference type="SAM" id="SignalP"/>
    </source>
</evidence>
<evidence type="ECO:0000256" key="2">
    <source>
        <dbReference type="ARBA" id="ARBA00022448"/>
    </source>
</evidence>
<evidence type="ECO:0000256" key="1">
    <source>
        <dbReference type="ARBA" id="ARBA00004651"/>
    </source>
</evidence>
<reference evidence="13" key="2">
    <citation type="submission" date="2021-08" db="EMBL/GenBank/DDBJ databases">
        <authorList>
            <person name="Eriksson T."/>
        </authorList>
    </citation>
    <scope>NUCLEOTIDE SEQUENCE</scope>
    <source>
        <strain evidence="13">Stoneville</strain>
        <tissue evidence="13">Whole head</tissue>
    </source>
</reference>
<evidence type="ECO:0000313" key="13">
    <source>
        <dbReference type="EMBL" id="KAH0810743.1"/>
    </source>
</evidence>
<keyword evidence="6" id="KW-0915">Sodium</keyword>
<keyword evidence="7" id="KW-0406">Ion transport</keyword>
<feature type="transmembrane region" description="Helical" evidence="10">
    <location>
        <begin position="346"/>
        <end position="370"/>
    </location>
</feature>
<dbReference type="SUPFAM" id="SSF81324">
    <property type="entry name" value="Voltage-gated potassium channels"/>
    <property type="match status" value="1"/>
</dbReference>
<feature type="transmembrane region" description="Helical" evidence="10">
    <location>
        <begin position="417"/>
        <end position="439"/>
    </location>
</feature>
<comment type="subcellular location">
    <subcellularLocation>
        <location evidence="1">Cell membrane</location>
        <topology evidence="1">Multi-pass membrane protein</topology>
    </subcellularLocation>
</comment>
<feature type="transmembrane region" description="Helical" evidence="10">
    <location>
        <begin position="100"/>
        <end position="121"/>
    </location>
</feature>
<evidence type="ECO:0000256" key="9">
    <source>
        <dbReference type="ARBA" id="ARBA00023201"/>
    </source>
</evidence>
<keyword evidence="3" id="KW-1003">Cell membrane</keyword>
<feature type="transmembrane region" description="Helical" evidence="10">
    <location>
        <begin position="258"/>
        <end position="275"/>
    </location>
</feature>
<feature type="transmembrane region" description="Helical" evidence="10">
    <location>
        <begin position="128"/>
        <end position="150"/>
    </location>
</feature>
<dbReference type="GO" id="GO:0015386">
    <property type="term" value="F:potassium:proton antiporter activity"/>
    <property type="evidence" value="ECO:0007669"/>
    <property type="project" value="TreeGrafter"/>
</dbReference>
<feature type="transmembrane region" description="Helical" evidence="10">
    <location>
        <begin position="723"/>
        <end position="740"/>
    </location>
</feature>
<feature type="transmembrane region" description="Helical" evidence="10">
    <location>
        <begin position="313"/>
        <end position="334"/>
    </location>
</feature>
<feature type="domain" description="Cyclic nucleotide-binding" evidence="12">
    <location>
        <begin position="935"/>
        <end position="1048"/>
    </location>
</feature>
<keyword evidence="8 10" id="KW-0472">Membrane</keyword>
<dbReference type="SUPFAM" id="SSF51206">
    <property type="entry name" value="cAMP-binding domain-like"/>
    <property type="match status" value="1"/>
</dbReference>
<dbReference type="InterPro" id="IPR014710">
    <property type="entry name" value="RmlC-like_jellyroll"/>
</dbReference>
<feature type="signal peptide" evidence="11">
    <location>
        <begin position="1"/>
        <end position="18"/>
    </location>
</feature>
<evidence type="ECO:0000256" key="3">
    <source>
        <dbReference type="ARBA" id="ARBA00022475"/>
    </source>
</evidence>
<evidence type="ECO:0000256" key="8">
    <source>
        <dbReference type="ARBA" id="ARBA00023136"/>
    </source>
</evidence>
<keyword evidence="11" id="KW-0732">Signal</keyword>
<dbReference type="CDD" id="cd00038">
    <property type="entry name" value="CAP_ED"/>
    <property type="match status" value="1"/>
</dbReference>
<dbReference type="InterPro" id="IPR018490">
    <property type="entry name" value="cNMP-bd_dom_sf"/>
</dbReference>
<evidence type="ECO:0000256" key="6">
    <source>
        <dbReference type="ARBA" id="ARBA00023053"/>
    </source>
</evidence>
<proteinExistence type="predicted"/>
<feature type="transmembrane region" description="Helical" evidence="10">
    <location>
        <begin position="680"/>
        <end position="702"/>
    </location>
</feature>
<feature type="transmembrane region" description="Helical" evidence="10">
    <location>
        <begin position="190"/>
        <end position="215"/>
    </location>
</feature>
<dbReference type="AlphaFoldDB" id="A0A8J6L9B8"/>
<dbReference type="InterPro" id="IPR000595">
    <property type="entry name" value="cNMP-bd_dom"/>
</dbReference>
<keyword evidence="9" id="KW-0739">Sodium transport</keyword>
<protein>
    <recommendedName>
        <fullName evidence="12">Cyclic nucleotide-binding domain-containing protein</fullName>
    </recommendedName>
</protein>
<dbReference type="PROSITE" id="PS50042">
    <property type="entry name" value="CNMP_BINDING_3"/>
    <property type="match status" value="1"/>
</dbReference>
<dbReference type="Pfam" id="PF00999">
    <property type="entry name" value="Na_H_Exchanger"/>
    <property type="match status" value="1"/>
</dbReference>
<name>A0A8J6L9B8_TENMO</name>
<dbReference type="PANTHER" id="PTHR10110:SF86">
    <property type="entry name" value="SODIUM_HYDROGEN EXCHANGER 7"/>
    <property type="match status" value="1"/>
</dbReference>
<keyword evidence="4 10" id="KW-0812">Transmembrane</keyword>
<accession>A0A8J6L9B8</accession>
<dbReference type="Gene3D" id="1.20.120.350">
    <property type="entry name" value="Voltage-gated potassium channels. Chain C"/>
    <property type="match status" value="1"/>
</dbReference>
<evidence type="ECO:0000256" key="7">
    <source>
        <dbReference type="ARBA" id="ARBA00023065"/>
    </source>
</evidence>
<feature type="transmembrane region" description="Helical" evidence="10">
    <location>
        <begin position="67"/>
        <end position="88"/>
    </location>
</feature>
<feature type="transmembrane region" description="Helical" evidence="10">
    <location>
        <begin position="281"/>
        <end position="301"/>
    </location>
</feature>
<evidence type="ECO:0000259" key="12">
    <source>
        <dbReference type="PROSITE" id="PS50042"/>
    </source>
</evidence>
<evidence type="ECO:0000256" key="5">
    <source>
        <dbReference type="ARBA" id="ARBA00022989"/>
    </source>
</evidence>
<evidence type="ECO:0000313" key="14">
    <source>
        <dbReference type="Proteomes" id="UP000719412"/>
    </source>
</evidence>
<dbReference type="GO" id="GO:0098719">
    <property type="term" value="P:sodium ion import across plasma membrane"/>
    <property type="evidence" value="ECO:0007669"/>
    <property type="project" value="TreeGrafter"/>
</dbReference>
<comment type="caution">
    <text evidence="13">The sequence shown here is derived from an EMBL/GenBank/DDBJ whole genome shotgun (WGS) entry which is preliminary data.</text>
</comment>
<sequence>MCTFKLLTILILIQEINCGNDTDTLTDYGQHFPPYMGLMIIFSGIVISCVIRSVLTKYSVQLPSALLISFLGLIWGISCLHSNILAKATDYMLVNPEDMAYVYLPITTFSISFCLDIHIFLKTLPQILVIAIPVSLISASVFGVTMKLIIDPTWSILIGLVFGINLAPIYPTPVIYLLKQQSTRTRHLGVLLEGEGLISTILAFGITKLMFSYIVGMVIHWHQFCLLALRLLGLGLLMGYGAGYIGKILLRKMSTDRLTILVMCFGIPLFTYAISEAYISGYGVMSVLMVGIMMGLERTSLPQDIDKFLTNMWKVVGVLMDIVIILWAAIFMAMHSIPLLNWTDGVLILVTYLMYYLIRFVCFLLFSPILSRLGYGMNLKNMIVCVWAGLKAPFSLILGIFLVHVKSETDPIARKFLSHYFSVYVLALLINGSFLRTVLNFMGLTKISMARQVNMNNCMKHIFNKRERTIAILKMDRFLADTNWATVIAATTIKHPYKIGLEAEDDDGFFMGYRFSYCPDCKKEIAPEPTAKEMKEMTREAKMRVLKAKKMSYSRQYENGMMSKEAIRILSQAVELAMDTDEATIALEGLQKKFNEEGWLSGFIRKRVKTLSHDHKILGRPPQEYWRRLCYHVVQSNAFERYFFVVTVLNAIFVGIDQYYHPSLISDAAKPPHDISLHYVIVATDLFFCIHYIGEFVMKILANSWLHIWPDGFRKYFKSGWNIVDFFAMIAVILDTIYHIHDLTTPYHNVDVGSMLIIRQIMDVLRLVRFVRFLRYLRVFYPKLIKYLDSLIDKKMAFTYELGKSYAVGETEVLEMLPYMIDNKKIKEEVKHKIETDRVTVTKLLGMVQKEKPWIAITVKTIQAIRTILNSMREAIDQLRSSGWVDTYEQEKLMASLTELYKKVNSITAVQPSPPKVIFKEVAWMADDEVVIDFLFENVTVKKFEPGDVVFGLGNVADGIYIVVTGLFMIKYTPDTNVLESLHDYGRLPIADYLSCTQYEESVVDYIVSGNCIGELSTLTGRPYNSIITADAHSQVYVLSNGVIRRAMELNSDPIIGLECRIWKEVSIKIAIPLLMSVPAYQAFSQDQIKYALERAFMPNLSNYKIFAVTEMIQDVILIDGVAADFNTRELFVAPCCIPRFNN</sequence>
<dbReference type="InterPro" id="IPR018422">
    <property type="entry name" value="Cation/H_exchanger_CPA1"/>
</dbReference>